<dbReference type="AlphaFoldDB" id="A0A0C3NZU6"/>
<name>A0A0C3NZU6_PISTI</name>
<proteinExistence type="predicted"/>
<feature type="region of interest" description="Disordered" evidence="1">
    <location>
        <begin position="17"/>
        <end position="49"/>
    </location>
</feature>
<dbReference type="Proteomes" id="UP000054217">
    <property type="component" value="Unassembled WGS sequence"/>
</dbReference>
<dbReference type="EMBL" id="KN831963">
    <property type="protein sequence ID" value="KIO06355.1"/>
    <property type="molecule type" value="Genomic_DNA"/>
</dbReference>
<dbReference type="HOGENOM" id="CLU_1468763_0_0_1"/>
<dbReference type="InParanoid" id="A0A0C3NZU6"/>
<accession>A0A0C3NZU6</accession>
<evidence type="ECO:0000313" key="2">
    <source>
        <dbReference type="EMBL" id="KIO06355.1"/>
    </source>
</evidence>
<sequence length="184" mass="20913">MAVYYWIAESTASTWPKECRRPWDSDREGMNTRTEPKDINPEPNDRVARVPRRLFTPVRSAGRLDRKIRSKKREEHGEGWRTALRRRGTGEERHLCITTPTITGSRVFGRKEGALHLMARKGGTSVGGCGDGTDEMSHLVSGQSTQRLAAQQIAFDESSKRKTCCVSRDIREEEEEAESTFFVK</sequence>
<feature type="compositionally biased region" description="Basic and acidic residues" evidence="1">
    <location>
        <begin position="17"/>
        <end position="48"/>
    </location>
</feature>
<reference evidence="2 3" key="1">
    <citation type="submission" date="2014-04" db="EMBL/GenBank/DDBJ databases">
        <authorList>
            <consortium name="DOE Joint Genome Institute"/>
            <person name="Kuo A."/>
            <person name="Kohler A."/>
            <person name="Costa M.D."/>
            <person name="Nagy L.G."/>
            <person name="Floudas D."/>
            <person name="Copeland A."/>
            <person name="Barry K.W."/>
            <person name="Cichocki N."/>
            <person name="Veneault-Fourrey C."/>
            <person name="LaButti K."/>
            <person name="Lindquist E.A."/>
            <person name="Lipzen A."/>
            <person name="Lundell T."/>
            <person name="Morin E."/>
            <person name="Murat C."/>
            <person name="Sun H."/>
            <person name="Tunlid A."/>
            <person name="Henrissat B."/>
            <person name="Grigoriev I.V."/>
            <person name="Hibbett D.S."/>
            <person name="Martin F."/>
            <person name="Nordberg H.P."/>
            <person name="Cantor M.N."/>
            <person name="Hua S.X."/>
        </authorList>
    </citation>
    <scope>NUCLEOTIDE SEQUENCE [LARGE SCALE GENOMIC DNA]</scope>
    <source>
        <strain evidence="2 3">Marx 270</strain>
    </source>
</reference>
<evidence type="ECO:0000313" key="3">
    <source>
        <dbReference type="Proteomes" id="UP000054217"/>
    </source>
</evidence>
<gene>
    <name evidence="2" type="ORF">M404DRAFT_8760</name>
</gene>
<evidence type="ECO:0000256" key="1">
    <source>
        <dbReference type="SAM" id="MobiDB-lite"/>
    </source>
</evidence>
<keyword evidence="3" id="KW-1185">Reference proteome</keyword>
<organism evidence="2 3">
    <name type="scientific">Pisolithus tinctorius Marx 270</name>
    <dbReference type="NCBI Taxonomy" id="870435"/>
    <lineage>
        <taxon>Eukaryota</taxon>
        <taxon>Fungi</taxon>
        <taxon>Dikarya</taxon>
        <taxon>Basidiomycota</taxon>
        <taxon>Agaricomycotina</taxon>
        <taxon>Agaricomycetes</taxon>
        <taxon>Agaricomycetidae</taxon>
        <taxon>Boletales</taxon>
        <taxon>Sclerodermatineae</taxon>
        <taxon>Pisolithaceae</taxon>
        <taxon>Pisolithus</taxon>
    </lineage>
</organism>
<reference evidence="3" key="2">
    <citation type="submission" date="2015-01" db="EMBL/GenBank/DDBJ databases">
        <title>Evolutionary Origins and Diversification of the Mycorrhizal Mutualists.</title>
        <authorList>
            <consortium name="DOE Joint Genome Institute"/>
            <consortium name="Mycorrhizal Genomics Consortium"/>
            <person name="Kohler A."/>
            <person name="Kuo A."/>
            <person name="Nagy L.G."/>
            <person name="Floudas D."/>
            <person name="Copeland A."/>
            <person name="Barry K.W."/>
            <person name="Cichocki N."/>
            <person name="Veneault-Fourrey C."/>
            <person name="LaButti K."/>
            <person name="Lindquist E.A."/>
            <person name="Lipzen A."/>
            <person name="Lundell T."/>
            <person name="Morin E."/>
            <person name="Murat C."/>
            <person name="Riley R."/>
            <person name="Ohm R."/>
            <person name="Sun H."/>
            <person name="Tunlid A."/>
            <person name="Henrissat B."/>
            <person name="Grigoriev I.V."/>
            <person name="Hibbett D.S."/>
            <person name="Martin F."/>
        </authorList>
    </citation>
    <scope>NUCLEOTIDE SEQUENCE [LARGE SCALE GENOMIC DNA]</scope>
    <source>
        <strain evidence="3">Marx 270</strain>
    </source>
</reference>
<protein>
    <submittedName>
        <fullName evidence="2">Uncharacterized protein</fullName>
    </submittedName>
</protein>